<dbReference type="Gene3D" id="3.30.460.10">
    <property type="entry name" value="Beta Polymerase, domain 2"/>
    <property type="match status" value="1"/>
</dbReference>
<accession>A0A1V1P4V6</accession>
<dbReference type="EMBL" id="ATBP01000561">
    <property type="protein sequence ID" value="ETR69786.1"/>
    <property type="molecule type" value="Genomic_DNA"/>
</dbReference>
<organism evidence="2 3">
    <name type="scientific">Candidatus Magnetoglobus multicellularis str. Araruama</name>
    <dbReference type="NCBI Taxonomy" id="890399"/>
    <lineage>
        <taxon>Bacteria</taxon>
        <taxon>Pseudomonadati</taxon>
        <taxon>Thermodesulfobacteriota</taxon>
        <taxon>Desulfobacteria</taxon>
        <taxon>Desulfobacterales</taxon>
        <taxon>Desulfobacteraceae</taxon>
        <taxon>Candidatus Magnetoglobus</taxon>
    </lineage>
</organism>
<sequence length="129" mass="14819">MKTDALTIKKIIENLEKRETIRLNNRLSLYNKAISDFKTIVEVIIDKYQPLKIIQWGSLLEPSQFDENSDIDIAVAGIPQAERYFALLGDAMSLTRFPLDIIQLEKIEPEFAELIISKGKLIYEYGKSN</sequence>
<dbReference type="AlphaFoldDB" id="A0A1V1P4V6"/>
<comment type="caution">
    <text evidence="2">The sequence shown here is derived from an EMBL/GenBank/DDBJ whole genome shotgun (WGS) entry which is preliminary data.</text>
</comment>
<feature type="domain" description="Polymerase beta nucleotidyltransferase" evidence="1">
    <location>
        <begin position="39"/>
        <end position="125"/>
    </location>
</feature>
<dbReference type="Pfam" id="PF18765">
    <property type="entry name" value="Polbeta"/>
    <property type="match status" value="1"/>
</dbReference>
<dbReference type="InterPro" id="IPR041633">
    <property type="entry name" value="Polbeta"/>
</dbReference>
<name>A0A1V1P4V6_9BACT</name>
<protein>
    <submittedName>
        <fullName evidence="2">DNA polymerase beta subunit</fullName>
    </submittedName>
</protein>
<gene>
    <name evidence="2" type="ORF">OMM_09305</name>
</gene>
<dbReference type="SUPFAM" id="SSF81301">
    <property type="entry name" value="Nucleotidyltransferase"/>
    <property type="match status" value="1"/>
</dbReference>
<proteinExistence type="predicted"/>
<evidence type="ECO:0000313" key="3">
    <source>
        <dbReference type="Proteomes" id="UP000189670"/>
    </source>
</evidence>
<evidence type="ECO:0000259" key="1">
    <source>
        <dbReference type="Pfam" id="PF18765"/>
    </source>
</evidence>
<evidence type="ECO:0000313" key="2">
    <source>
        <dbReference type="EMBL" id="ETR69786.1"/>
    </source>
</evidence>
<dbReference type="InterPro" id="IPR043519">
    <property type="entry name" value="NT_sf"/>
</dbReference>
<dbReference type="Proteomes" id="UP000189670">
    <property type="component" value="Unassembled WGS sequence"/>
</dbReference>
<reference evidence="3" key="1">
    <citation type="submission" date="2012-11" db="EMBL/GenBank/DDBJ databases">
        <authorList>
            <person name="Lucero-Rivera Y.E."/>
            <person name="Tovar-Ramirez D."/>
        </authorList>
    </citation>
    <scope>NUCLEOTIDE SEQUENCE [LARGE SCALE GENOMIC DNA]</scope>
    <source>
        <strain evidence="3">Araruama</strain>
    </source>
</reference>